<proteinExistence type="predicted"/>
<gene>
    <name evidence="2" type="ORF">SAMN05192552_10921</name>
</gene>
<dbReference type="GO" id="GO:0006313">
    <property type="term" value="P:DNA transposition"/>
    <property type="evidence" value="ECO:0007669"/>
    <property type="project" value="InterPro"/>
</dbReference>
<evidence type="ECO:0000313" key="2">
    <source>
        <dbReference type="EMBL" id="SDD99006.1"/>
    </source>
</evidence>
<dbReference type="Proteomes" id="UP000324021">
    <property type="component" value="Unassembled WGS sequence"/>
</dbReference>
<dbReference type="GO" id="GO:0004803">
    <property type="term" value="F:transposase activity"/>
    <property type="evidence" value="ECO:0007669"/>
    <property type="project" value="InterPro"/>
</dbReference>
<evidence type="ECO:0000313" key="3">
    <source>
        <dbReference type="Proteomes" id="UP000324021"/>
    </source>
</evidence>
<sequence length="563" mass="63704">MSSTRSDTSENTATSHKTAVREFLRTHGEVVSKEQLRAGTSVPAWYIDQIASEDSFYTSLNHHGSYVASKHVVGHRSTHDGFWRPEVDDGVAVFHRKEDTKSTLKHLAFRRPSGLTPAEAHDLLDRRCYRPLRKLAEKQEIHAADWQNTTLYLHSWPSRRDDQLLQRQTDQPTDVSPVDTDEEGYLYRDELLATFLSVAVSEIQSIPPERAAALVLRQFEGDSFDALERRIRRNHSFREALDYVEPEDVPDGTSLWRAFDKLQPDELRDCLQSMCGDLLADHDHAGEFVVIDGTHIAAWANTREEIADGEVEGASWGKHEGKFYGYKVFLVVDAATELPVAITMETGKRNDTAAFEPLIEEFDERYDTNQLQAALADAGFDSQGNREFCQDRLDCPLLTAINPRRSSPLATIKEEIKELFEEHGEKIESPYDALERLPQEQLSEYGVEAGSVEETYIFQAIKERMHRHLRAGVERVFSRLKSFTGLDRVRARKKDNVETHVVLSAVALVAASLTATLIPISRNTDFAGESMTGQRWMRNLLKSSFHHVNGVLNVSVSPASARR</sequence>
<evidence type="ECO:0000259" key="1">
    <source>
        <dbReference type="Pfam" id="PF01609"/>
    </source>
</evidence>
<dbReference type="Pfam" id="PF01609">
    <property type="entry name" value="DDE_Tnp_1"/>
    <property type="match status" value="1"/>
</dbReference>
<dbReference type="RefSeq" id="WP_223174832.1">
    <property type="nucleotide sequence ID" value="NZ_FMZP01000092.1"/>
</dbReference>
<name>A0A1G6ZB73_9EURY</name>
<accession>A0A1G6ZB73</accession>
<reference evidence="2 3" key="1">
    <citation type="submission" date="2016-10" db="EMBL/GenBank/DDBJ databases">
        <authorList>
            <person name="Varghese N."/>
            <person name="Submissions S."/>
        </authorList>
    </citation>
    <scope>NUCLEOTIDE SEQUENCE [LARGE SCALE GENOMIC DNA]</scope>
    <source>
        <strain evidence="2 3">CDM_1</strain>
    </source>
</reference>
<organism evidence="2 3">
    <name type="scientific">Natrinema hispanicum</name>
    <dbReference type="NCBI Taxonomy" id="392421"/>
    <lineage>
        <taxon>Archaea</taxon>
        <taxon>Methanobacteriati</taxon>
        <taxon>Methanobacteriota</taxon>
        <taxon>Stenosarchaea group</taxon>
        <taxon>Halobacteria</taxon>
        <taxon>Halobacteriales</taxon>
        <taxon>Natrialbaceae</taxon>
        <taxon>Natrinema</taxon>
    </lineage>
</organism>
<dbReference type="EMBL" id="FMZP01000092">
    <property type="protein sequence ID" value="SDD99006.1"/>
    <property type="molecule type" value="Genomic_DNA"/>
</dbReference>
<dbReference type="GO" id="GO:0003677">
    <property type="term" value="F:DNA binding"/>
    <property type="evidence" value="ECO:0007669"/>
    <property type="project" value="InterPro"/>
</dbReference>
<feature type="domain" description="Transposase IS4-like" evidence="1">
    <location>
        <begin position="287"/>
        <end position="509"/>
    </location>
</feature>
<dbReference type="InterPro" id="IPR002559">
    <property type="entry name" value="Transposase_11"/>
</dbReference>
<dbReference type="AlphaFoldDB" id="A0A1G6ZB73"/>
<protein>
    <submittedName>
        <fullName evidence="2">Transposase domain</fullName>
    </submittedName>
</protein>